<reference evidence="1 2" key="1">
    <citation type="submission" date="2017-04" db="EMBL/GenBank/DDBJ databases">
        <title>The complete genome sequence of Streptomyces albolongus YIM 101047, the producer of novel bafilomycins and novel odoriferous sesquiterpenoids.</title>
        <authorList>
            <person name="Yin M."/>
            <person name="Jiang Y."/>
        </authorList>
    </citation>
    <scope>NUCLEOTIDE SEQUENCE [LARGE SCALE GENOMIC DNA]</scope>
    <source>
        <strain evidence="1 2">YIM 101047</strain>
    </source>
</reference>
<protein>
    <recommendedName>
        <fullName evidence="3">Septum formation-related domain-containing protein</fullName>
    </recommendedName>
</protein>
<keyword evidence="2" id="KW-1185">Reference proteome</keyword>
<proteinExistence type="predicted"/>
<dbReference type="KEGG" id="kab:B7C62_24120"/>
<name>A0ABC8BXU8_9ACTN</name>
<organism evidence="1 2">
    <name type="scientific">Kitasatospora albolonga</name>
    <dbReference type="NCBI Taxonomy" id="68173"/>
    <lineage>
        <taxon>Bacteria</taxon>
        <taxon>Bacillati</taxon>
        <taxon>Actinomycetota</taxon>
        <taxon>Actinomycetes</taxon>
        <taxon>Kitasatosporales</taxon>
        <taxon>Streptomycetaceae</taxon>
        <taxon>Kitasatospora</taxon>
    </lineage>
</organism>
<sequence length="349" mass="36924">MRYIRNRAAGAALVLALTAGGLIWGFGLRDDGPARVPADTCRGSLAAEEAAAFFGGAELAFKGHTADWTGQATEYCAAWAHGERSEESEELEKFEGVQLKLNIRPSAAHRASGAAEDASASPIGFGWNGSFSTSGLTPDAAVLVDCAPLPGKGLLVLASARQDVKELSDEQLLQLARFTTESARRAAKRFDCEGALGQRPSAVDRTRWTTRPAARATGTCRDVVGPRDAERLGLTTAAEKPAGRALTEECSLRGPERGEGHHVRLRAYYGPSAEQEKYLDGRYPGSVLGAVVRARSCGGALDTAYYKFEEFPRPDAGKGVRSRVGGKDAQRLLTAFAAASGARHGCAVT</sequence>
<evidence type="ECO:0000313" key="1">
    <source>
        <dbReference type="EMBL" id="ARF74976.1"/>
    </source>
</evidence>
<gene>
    <name evidence="1" type="ORF">B7C62_24120</name>
</gene>
<evidence type="ECO:0008006" key="3">
    <source>
        <dbReference type="Google" id="ProtNLM"/>
    </source>
</evidence>
<dbReference type="EMBL" id="CP020563">
    <property type="protein sequence ID" value="ARF74976.1"/>
    <property type="molecule type" value="Genomic_DNA"/>
</dbReference>
<accession>A0ABC8BXU8</accession>
<evidence type="ECO:0000313" key="2">
    <source>
        <dbReference type="Proteomes" id="UP000192251"/>
    </source>
</evidence>
<dbReference type="AlphaFoldDB" id="A0ABC8BXU8"/>
<dbReference type="RefSeq" id="WP_084749026.1">
    <property type="nucleotide sequence ID" value="NZ_CP020563.1"/>
</dbReference>
<dbReference type="Proteomes" id="UP000192251">
    <property type="component" value="Chromosome"/>
</dbReference>